<gene>
    <name evidence="5" type="ordered locus">M5M_14565</name>
</gene>
<dbReference type="AlphaFoldDB" id="K4KLK1"/>
<dbReference type="GO" id="GO:0000156">
    <property type="term" value="F:phosphorelay response regulator activity"/>
    <property type="evidence" value="ECO:0007669"/>
    <property type="project" value="InterPro"/>
</dbReference>
<reference evidence="5 6" key="1">
    <citation type="journal article" date="2013" name="Genome Announc.">
        <title>Complete genome sequence of Simiduia agarivorans SA1(T), a marine bacterium able to degrade a variety of polysaccharides.</title>
        <authorList>
            <person name="Lin S.Y."/>
            <person name="Shieh W.Y."/>
            <person name="Chen J.S."/>
            <person name="Tang S.L."/>
        </authorList>
    </citation>
    <scope>NUCLEOTIDE SEQUENCE [LARGE SCALE GENOMIC DNA]</scope>
    <source>
        <strain evidence="6">DSM 21679 / JCM 13881 / BCRC 17597 / SA1</strain>
    </source>
</reference>
<dbReference type="InterPro" id="IPR007492">
    <property type="entry name" value="LytTR_DNA-bd_dom"/>
</dbReference>
<accession>K4KLK1</accession>
<dbReference type="SMART" id="SM00448">
    <property type="entry name" value="REC"/>
    <property type="match status" value="1"/>
</dbReference>
<dbReference type="PROSITE" id="PS50110">
    <property type="entry name" value="RESPONSE_REGULATORY"/>
    <property type="match status" value="1"/>
</dbReference>
<dbReference type="PROSITE" id="PS50930">
    <property type="entry name" value="HTH_LYTTR"/>
    <property type="match status" value="1"/>
</dbReference>
<evidence type="ECO:0000313" key="6">
    <source>
        <dbReference type="Proteomes" id="UP000000466"/>
    </source>
</evidence>
<organism evidence="5 6">
    <name type="scientific">Simiduia agarivorans (strain DSM 21679 / JCM 13881 / BCRC 17597 / SA1)</name>
    <dbReference type="NCBI Taxonomy" id="1117647"/>
    <lineage>
        <taxon>Bacteria</taxon>
        <taxon>Pseudomonadati</taxon>
        <taxon>Pseudomonadota</taxon>
        <taxon>Gammaproteobacteria</taxon>
        <taxon>Cellvibrionales</taxon>
        <taxon>Cellvibrionaceae</taxon>
        <taxon>Simiduia</taxon>
    </lineage>
</organism>
<evidence type="ECO:0000259" key="4">
    <source>
        <dbReference type="PROSITE" id="PS50930"/>
    </source>
</evidence>
<dbReference type="InterPro" id="IPR046947">
    <property type="entry name" value="LytR-like"/>
</dbReference>
<dbReference type="InterPro" id="IPR011006">
    <property type="entry name" value="CheY-like_superfamily"/>
</dbReference>
<dbReference type="Pfam" id="PF04397">
    <property type="entry name" value="LytTR"/>
    <property type="match status" value="1"/>
</dbReference>
<dbReference type="GO" id="GO:0003677">
    <property type="term" value="F:DNA binding"/>
    <property type="evidence" value="ECO:0007669"/>
    <property type="project" value="InterPro"/>
</dbReference>
<evidence type="ECO:0000259" key="3">
    <source>
        <dbReference type="PROSITE" id="PS50110"/>
    </source>
</evidence>
<dbReference type="Gene3D" id="3.40.50.2300">
    <property type="match status" value="1"/>
</dbReference>
<dbReference type="RefSeq" id="WP_015048202.1">
    <property type="nucleotide sequence ID" value="NC_018868.3"/>
</dbReference>
<feature type="modified residue" description="4-aspartylphosphate" evidence="2">
    <location>
        <position position="53"/>
    </location>
</feature>
<name>K4KLK1_SIMAS</name>
<dbReference type="PANTHER" id="PTHR37299:SF1">
    <property type="entry name" value="STAGE 0 SPORULATION PROTEIN A HOMOLOG"/>
    <property type="match status" value="1"/>
</dbReference>
<dbReference type="Proteomes" id="UP000000466">
    <property type="component" value="Chromosome"/>
</dbReference>
<dbReference type="SMART" id="SM00850">
    <property type="entry name" value="LytTR"/>
    <property type="match status" value="1"/>
</dbReference>
<proteinExistence type="predicted"/>
<dbReference type="SUPFAM" id="SSF52172">
    <property type="entry name" value="CheY-like"/>
    <property type="match status" value="1"/>
</dbReference>
<sequence length="236" mass="26814">MKTAIVEDSRLARLELQNLLKKETRIDIVGEFGDPQVAIKALNQLQPELLFLDIQMPGLNGFELLDALTYAPKVIFTTAYDQYALRSFEHRVVDYLLKPVEPVRLSQALQKALGEDEPADANAEPLTPECSVFIKQDDACFFVELKSIHGFESAGNYSQVIMENSKPMIHRSLNQLEQRLPAAVFLRANRQTIINLKSIERLEVWVSGNLRVWLKNGMEVDLSRRASQTLRQSMSL</sequence>
<keyword evidence="2" id="KW-0597">Phosphoprotein</keyword>
<protein>
    <submittedName>
        <fullName evidence="5">LytT family response regulator</fullName>
    </submittedName>
</protein>
<dbReference type="Pfam" id="PF00072">
    <property type="entry name" value="Response_reg"/>
    <property type="match status" value="1"/>
</dbReference>
<dbReference type="PANTHER" id="PTHR37299">
    <property type="entry name" value="TRANSCRIPTIONAL REGULATOR-RELATED"/>
    <property type="match status" value="1"/>
</dbReference>
<feature type="domain" description="HTH LytTR-type" evidence="4">
    <location>
        <begin position="134"/>
        <end position="236"/>
    </location>
</feature>
<dbReference type="eggNOG" id="COG3279">
    <property type="taxonomic scope" value="Bacteria"/>
</dbReference>
<dbReference type="Gene3D" id="2.40.50.1020">
    <property type="entry name" value="LytTr DNA-binding domain"/>
    <property type="match status" value="1"/>
</dbReference>
<dbReference type="EMBL" id="CP003746">
    <property type="protein sequence ID" value="AFV00050.1"/>
    <property type="molecule type" value="Genomic_DNA"/>
</dbReference>
<keyword evidence="1" id="KW-0902">Two-component regulatory system</keyword>
<dbReference type="InterPro" id="IPR001789">
    <property type="entry name" value="Sig_transdc_resp-reg_receiver"/>
</dbReference>
<feature type="domain" description="Response regulatory" evidence="3">
    <location>
        <begin position="2"/>
        <end position="113"/>
    </location>
</feature>
<keyword evidence="6" id="KW-1185">Reference proteome</keyword>
<dbReference type="HOGENOM" id="CLU_000445_14_1_6"/>
<dbReference type="KEGG" id="saga:M5M_14565"/>
<evidence type="ECO:0000313" key="5">
    <source>
        <dbReference type="EMBL" id="AFV00050.1"/>
    </source>
</evidence>
<dbReference type="OrthoDB" id="236568at2"/>
<evidence type="ECO:0000256" key="1">
    <source>
        <dbReference type="ARBA" id="ARBA00023012"/>
    </source>
</evidence>
<dbReference type="STRING" id="1117647.M5M_14565"/>
<evidence type="ECO:0000256" key="2">
    <source>
        <dbReference type="PROSITE-ProRule" id="PRU00169"/>
    </source>
</evidence>